<comment type="caution">
    <text evidence="1">The sequence shown here is derived from an EMBL/GenBank/DDBJ whole genome shotgun (WGS) entry which is preliminary data.</text>
</comment>
<dbReference type="AlphaFoldDB" id="A0A6A3L034"/>
<proteinExistence type="predicted"/>
<gene>
    <name evidence="1" type="ORF">PR002_g14664</name>
</gene>
<sequence>MVGNNDSGVNLGAKDENERTPLHWVGAAGRLDVDEFLLGRRQHPRTRVRCFWTTGANTRGAWQESLSTAVELWGKLAYAQHYLAVPLTRSHSLASLVCCVPVALSKLGLCERYQAQPSSEEAGVPSDFFTCDGWTHQTLEPLPSLRVSVTAIHSPMDLKAACKIIAEEAMAVLATSPVDLASGSSLRKRKQ</sequence>
<accession>A0A6A3L034</accession>
<protein>
    <submittedName>
        <fullName evidence="1">Uncharacterized protein</fullName>
    </submittedName>
</protein>
<organism evidence="1 2">
    <name type="scientific">Phytophthora rubi</name>
    <dbReference type="NCBI Taxonomy" id="129364"/>
    <lineage>
        <taxon>Eukaryota</taxon>
        <taxon>Sar</taxon>
        <taxon>Stramenopiles</taxon>
        <taxon>Oomycota</taxon>
        <taxon>Peronosporomycetes</taxon>
        <taxon>Peronosporales</taxon>
        <taxon>Peronosporaceae</taxon>
        <taxon>Phytophthora</taxon>
    </lineage>
</organism>
<evidence type="ECO:0000313" key="2">
    <source>
        <dbReference type="Proteomes" id="UP000435112"/>
    </source>
</evidence>
<dbReference type="EMBL" id="QXFU01001027">
    <property type="protein sequence ID" value="KAE9012942.1"/>
    <property type="molecule type" value="Genomic_DNA"/>
</dbReference>
<dbReference type="OrthoDB" id="10317653at2759"/>
<dbReference type="Proteomes" id="UP000435112">
    <property type="component" value="Unassembled WGS sequence"/>
</dbReference>
<reference evidence="1 2" key="1">
    <citation type="submission" date="2018-09" db="EMBL/GenBank/DDBJ databases">
        <title>Genomic investigation of the strawberry pathogen Phytophthora fragariae indicates pathogenicity is determined by transcriptional variation in three key races.</title>
        <authorList>
            <person name="Adams T.M."/>
            <person name="Armitage A.D."/>
            <person name="Sobczyk M.K."/>
            <person name="Bates H.J."/>
            <person name="Dunwell J.M."/>
            <person name="Nellist C.F."/>
            <person name="Harrison R.J."/>
        </authorList>
    </citation>
    <scope>NUCLEOTIDE SEQUENCE [LARGE SCALE GENOMIC DNA]</scope>
    <source>
        <strain evidence="1 2">SCRP324</strain>
    </source>
</reference>
<name>A0A6A3L034_9STRA</name>
<evidence type="ECO:0000313" key="1">
    <source>
        <dbReference type="EMBL" id="KAE9012942.1"/>
    </source>
</evidence>